<dbReference type="InterPro" id="IPR012341">
    <property type="entry name" value="6hp_glycosidase-like_sf"/>
</dbReference>
<evidence type="ECO:0000256" key="3">
    <source>
        <dbReference type="ARBA" id="ARBA00030473"/>
    </source>
</evidence>
<comment type="caution">
    <text evidence="4">The sequence shown here is derived from an EMBL/GenBank/DDBJ whole genome shotgun (WGS) entry which is preliminary data.</text>
</comment>
<comment type="similarity">
    <text evidence="1">Belongs to the glycosyl hydrolase 37 family.</text>
</comment>
<protein>
    <recommendedName>
        <fullName evidence="2">alpha,alpha-trehalase</fullName>
        <ecNumber evidence="2">3.2.1.28</ecNumber>
    </recommendedName>
    <alternativeName>
        <fullName evidence="3">Alpha,alpha-trehalase</fullName>
    </alternativeName>
</protein>
<dbReference type="Gene3D" id="1.50.10.10">
    <property type="match status" value="1"/>
</dbReference>
<evidence type="ECO:0000256" key="2">
    <source>
        <dbReference type="ARBA" id="ARBA00012757"/>
    </source>
</evidence>
<proteinExistence type="inferred from homology"/>
<reference evidence="4 5" key="1">
    <citation type="journal article" name="Sci. Rep.">
        <title>Genome-scale phylogenetic analyses confirm Olpidium as the closest living zoosporic fungus to the non-flagellated, terrestrial fungi.</title>
        <authorList>
            <person name="Chang Y."/>
            <person name="Rochon D."/>
            <person name="Sekimoto S."/>
            <person name="Wang Y."/>
            <person name="Chovatia M."/>
            <person name="Sandor L."/>
            <person name="Salamov A."/>
            <person name="Grigoriev I.V."/>
            <person name="Stajich J.E."/>
            <person name="Spatafora J.W."/>
        </authorList>
    </citation>
    <scope>NUCLEOTIDE SEQUENCE [LARGE SCALE GENOMIC DNA]</scope>
    <source>
        <strain evidence="4">S191</strain>
    </source>
</reference>
<dbReference type="Proteomes" id="UP000673691">
    <property type="component" value="Unassembled WGS sequence"/>
</dbReference>
<evidence type="ECO:0000313" key="4">
    <source>
        <dbReference type="EMBL" id="KAG5459456.1"/>
    </source>
</evidence>
<dbReference type="OrthoDB" id="3542292at2759"/>
<dbReference type="AlphaFoldDB" id="A0A8H8DIG0"/>
<dbReference type="InterPro" id="IPR001661">
    <property type="entry name" value="Glyco_hydro_37"/>
</dbReference>
<accession>A0A8H8DIG0</accession>
<organism evidence="4 5">
    <name type="scientific">Olpidium bornovanus</name>
    <dbReference type="NCBI Taxonomy" id="278681"/>
    <lineage>
        <taxon>Eukaryota</taxon>
        <taxon>Fungi</taxon>
        <taxon>Fungi incertae sedis</taxon>
        <taxon>Olpidiomycota</taxon>
        <taxon>Olpidiomycotina</taxon>
        <taxon>Olpidiomycetes</taxon>
        <taxon>Olpidiales</taxon>
        <taxon>Olpidiaceae</taxon>
        <taxon>Olpidium</taxon>
    </lineage>
</organism>
<dbReference type="EMBL" id="JAEFCI010006821">
    <property type="protein sequence ID" value="KAG5459456.1"/>
    <property type="molecule type" value="Genomic_DNA"/>
</dbReference>
<evidence type="ECO:0000256" key="1">
    <source>
        <dbReference type="ARBA" id="ARBA00005615"/>
    </source>
</evidence>
<dbReference type="GO" id="GO:0004555">
    <property type="term" value="F:alpha,alpha-trehalase activity"/>
    <property type="evidence" value="ECO:0007669"/>
    <property type="project" value="UniProtKB-EC"/>
</dbReference>
<evidence type="ECO:0000313" key="5">
    <source>
        <dbReference type="Proteomes" id="UP000673691"/>
    </source>
</evidence>
<dbReference type="SUPFAM" id="SSF48208">
    <property type="entry name" value="Six-hairpin glycosidases"/>
    <property type="match status" value="1"/>
</dbReference>
<name>A0A8H8DIG0_9FUNG</name>
<dbReference type="GO" id="GO:0005991">
    <property type="term" value="P:trehalose metabolic process"/>
    <property type="evidence" value="ECO:0007669"/>
    <property type="project" value="InterPro"/>
</dbReference>
<dbReference type="EC" id="3.2.1.28" evidence="2"/>
<keyword evidence="5" id="KW-1185">Reference proteome</keyword>
<sequence length="237" mass="26349">MAWQGFRNYGYDDVARRLAYRWLYTYGVFADGVRFDAFVDFNGVVPEKFDIVTLTHHVKVEYGNVGIDFKYVPREGFGWMNASYQVGLSYLTSHMRRALGALTAPDQFFSKSKEGPGRFHTLNHLQVTSPAVAGPAATALPNGALPNKFSNASEGSLTSDEEVEAAETVDELPAEKETAKENVRGVLHNLQEQMRQPAFTAEEECEPLTKEQLDAAIIIARGEKRLMEVSPPPEDVS</sequence>
<dbReference type="InterPro" id="IPR008928">
    <property type="entry name" value="6-hairpin_glycosidase_sf"/>
</dbReference>
<gene>
    <name evidence="4" type="ORF">BJ554DRAFT_140</name>
</gene>
<dbReference type="Pfam" id="PF01204">
    <property type="entry name" value="Trehalase"/>
    <property type="match status" value="1"/>
</dbReference>